<keyword evidence="2" id="KW-1185">Reference proteome</keyword>
<evidence type="ECO:0000313" key="2">
    <source>
        <dbReference type="Proteomes" id="UP001141253"/>
    </source>
</evidence>
<organism evidence="1 2">
    <name type="scientific">Salix suchowensis</name>
    <dbReference type="NCBI Taxonomy" id="1278906"/>
    <lineage>
        <taxon>Eukaryota</taxon>
        <taxon>Viridiplantae</taxon>
        <taxon>Streptophyta</taxon>
        <taxon>Embryophyta</taxon>
        <taxon>Tracheophyta</taxon>
        <taxon>Spermatophyta</taxon>
        <taxon>Magnoliopsida</taxon>
        <taxon>eudicotyledons</taxon>
        <taxon>Gunneridae</taxon>
        <taxon>Pentapetalae</taxon>
        <taxon>rosids</taxon>
        <taxon>fabids</taxon>
        <taxon>Malpighiales</taxon>
        <taxon>Salicaceae</taxon>
        <taxon>Saliceae</taxon>
        <taxon>Salix</taxon>
    </lineage>
</organism>
<protein>
    <submittedName>
        <fullName evidence="1">Uncharacterized protein</fullName>
    </submittedName>
</protein>
<sequence length="92" mass="10245">MEEEIVAEFNKSGFAQDEEEILKKCKPHFALSFLGNIFAVAGMICCDGEGRQNEKVHHAAKQLVASGPFTTADNFLFEPRTELPAYADRKLP</sequence>
<reference evidence="1" key="2">
    <citation type="journal article" date="2023" name="Int. J. Mol. Sci.">
        <title>De Novo Assembly and Annotation of 11 Diverse Shrub Willow (Salix) Genomes Reveals Novel Gene Organization in Sex-Linked Regions.</title>
        <authorList>
            <person name="Hyden B."/>
            <person name="Feng K."/>
            <person name="Yates T.B."/>
            <person name="Jawdy S."/>
            <person name="Cereghino C."/>
            <person name="Smart L.B."/>
            <person name="Muchero W."/>
        </authorList>
    </citation>
    <scope>NUCLEOTIDE SEQUENCE</scope>
    <source>
        <tissue evidence="1">Shoot tip</tissue>
    </source>
</reference>
<dbReference type="Proteomes" id="UP001141253">
    <property type="component" value="Chromosome 8"/>
</dbReference>
<dbReference type="EMBL" id="JAPFFI010000023">
    <property type="protein sequence ID" value="KAJ6321484.1"/>
    <property type="molecule type" value="Genomic_DNA"/>
</dbReference>
<proteinExistence type="predicted"/>
<evidence type="ECO:0000313" key="1">
    <source>
        <dbReference type="EMBL" id="KAJ6321484.1"/>
    </source>
</evidence>
<comment type="caution">
    <text evidence="1">The sequence shown here is derived from an EMBL/GenBank/DDBJ whole genome shotgun (WGS) entry which is preliminary data.</text>
</comment>
<gene>
    <name evidence="1" type="ORF">OIU77_011538</name>
</gene>
<name>A0ABQ9A0N0_9ROSI</name>
<reference evidence="1" key="1">
    <citation type="submission" date="2022-10" db="EMBL/GenBank/DDBJ databases">
        <authorList>
            <person name="Hyden B.L."/>
            <person name="Feng K."/>
            <person name="Yates T."/>
            <person name="Jawdy S."/>
            <person name="Smart L.B."/>
            <person name="Muchero W."/>
        </authorList>
    </citation>
    <scope>NUCLEOTIDE SEQUENCE</scope>
    <source>
        <tissue evidence="1">Shoot tip</tissue>
    </source>
</reference>
<accession>A0ABQ9A0N0</accession>